<dbReference type="Gene3D" id="3.40.50.720">
    <property type="entry name" value="NAD(P)-binding Rossmann-like Domain"/>
    <property type="match status" value="1"/>
</dbReference>
<protein>
    <submittedName>
        <fullName evidence="3">NADPH:quinone reductase</fullName>
    </submittedName>
</protein>
<organism evidence="3 4">
    <name type="scientific">Subtercola vilae</name>
    <dbReference type="NCBI Taxonomy" id="2056433"/>
    <lineage>
        <taxon>Bacteria</taxon>
        <taxon>Bacillati</taxon>
        <taxon>Actinomycetota</taxon>
        <taxon>Actinomycetes</taxon>
        <taxon>Micrococcales</taxon>
        <taxon>Microbacteriaceae</taxon>
        <taxon>Subtercola</taxon>
    </lineage>
</organism>
<comment type="caution">
    <text evidence="3">The sequence shown here is derived from an EMBL/GenBank/DDBJ whole genome shotgun (WGS) entry which is preliminary data.</text>
</comment>
<sequence>MKAIIYTRTGSPEVLELVDREPGVVGPADVRVRICVSGVNPTDWKSRSGNGVTRELEHEQVPNQDGAGVVDAVGSAVTRFSVGDKVWVRDTAYQRATGTAQQFTVLPEHLVNALPAGVSYDVGASLGIPALTAHRALTSRETGPDRLAPGSLAGIVVLVAGGAGAVGHAAIQLAVWAGATVITTVSGPAKAELAHAAGAHHVIDYRSENVVERVAAIAPHGVAIIVEVNPNANLADDVQMISTGGTIALYASGEPDEVLVPVRASMTKNVRYQFVLTYTTSEVEKGNAVRAVGAAAADGALEVGAENGLPVIRYPLAETAAAHRAVEDAVVGKVLIDVGSPVTPVAPDSDEALS</sequence>
<dbReference type="Pfam" id="PF00107">
    <property type="entry name" value="ADH_zinc_N"/>
    <property type="match status" value="1"/>
</dbReference>
<dbReference type="Proteomes" id="UP000306192">
    <property type="component" value="Unassembled WGS sequence"/>
</dbReference>
<dbReference type="CDD" id="cd08253">
    <property type="entry name" value="zeta_crystallin"/>
    <property type="match status" value="1"/>
</dbReference>
<accession>A0A4T2C5E1</accession>
<proteinExistence type="predicted"/>
<dbReference type="InterPro" id="IPR051603">
    <property type="entry name" value="Zinc-ADH_QOR/CCCR"/>
</dbReference>
<dbReference type="SMART" id="SM00829">
    <property type="entry name" value="PKS_ER"/>
    <property type="match status" value="1"/>
</dbReference>
<dbReference type="Pfam" id="PF08240">
    <property type="entry name" value="ADH_N"/>
    <property type="match status" value="1"/>
</dbReference>
<evidence type="ECO:0000313" key="3">
    <source>
        <dbReference type="EMBL" id="TIH39340.1"/>
    </source>
</evidence>
<dbReference type="PANTHER" id="PTHR44154:SF1">
    <property type="entry name" value="QUINONE OXIDOREDUCTASE"/>
    <property type="match status" value="1"/>
</dbReference>
<reference evidence="3 4" key="1">
    <citation type="journal article" date="2019" name="Microorganisms">
        <title>Systematic Affiliation and Genome Analysis of Subtercola vilae DB165(T) with Particular Emphasis on Cold Adaptation of an Isolate from a High-Altitude Cold Volcano Lake.</title>
        <authorList>
            <person name="Villalobos A.S."/>
            <person name="Wiese J."/>
            <person name="Imhoff J.F."/>
            <person name="Dorador C."/>
            <person name="Keller A."/>
            <person name="Hentschel U."/>
        </authorList>
    </citation>
    <scope>NUCLEOTIDE SEQUENCE [LARGE SCALE GENOMIC DNA]</scope>
    <source>
        <strain evidence="3 4">DB165</strain>
    </source>
</reference>
<keyword evidence="1" id="KW-0521">NADP</keyword>
<dbReference type="GO" id="GO:0016491">
    <property type="term" value="F:oxidoreductase activity"/>
    <property type="evidence" value="ECO:0007669"/>
    <property type="project" value="InterPro"/>
</dbReference>
<dbReference type="InterPro" id="IPR013149">
    <property type="entry name" value="ADH-like_C"/>
</dbReference>
<dbReference type="AlphaFoldDB" id="A0A4T2C5E1"/>
<dbReference type="PANTHER" id="PTHR44154">
    <property type="entry name" value="QUINONE OXIDOREDUCTASE"/>
    <property type="match status" value="1"/>
</dbReference>
<dbReference type="SUPFAM" id="SSF50129">
    <property type="entry name" value="GroES-like"/>
    <property type="match status" value="1"/>
</dbReference>
<dbReference type="Gene3D" id="3.90.180.10">
    <property type="entry name" value="Medium-chain alcohol dehydrogenases, catalytic domain"/>
    <property type="match status" value="1"/>
</dbReference>
<feature type="domain" description="Enoyl reductase (ER)" evidence="2">
    <location>
        <begin position="10"/>
        <end position="336"/>
    </location>
</feature>
<evidence type="ECO:0000259" key="2">
    <source>
        <dbReference type="SMART" id="SM00829"/>
    </source>
</evidence>
<dbReference type="InterPro" id="IPR013154">
    <property type="entry name" value="ADH-like_N"/>
</dbReference>
<dbReference type="InterPro" id="IPR011032">
    <property type="entry name" value="GroES-like_sf"/>
</dbReference>
<keyword evidence="4" id="KW-1185">Reference proteome</keyword>
<dbReference type="SUPFAM" id="SSF51735">
    <property type="entry name" value="NAD(P)-binding Rossmann-fold domains"/>
    <property type="match status" value="1"/>
</dbReference>
<dbReference type="InterPro" id="IPR036291">
    <property type="entry name" value="NAD(P)-bd_dom_sf"/>
</dbReference>
<gene>
    <name evidence="3" type="ORF">D4765_04510</name>
</gene>
<dbReference type="InterPro" id="IPR020843">
    <property type="entry name" value="ER"/>
</dbReference>
<evidence type="ECO:0000256" key="1">
    <source>
        <dbReference type="ARBA" id="ARBA00022857"/>
    </source>
</evidence>
<name>A0A4T2C5E1_9MICO</name>
<dbReference type="OrthoDB" id="7355832at2"/>
<dbReference type="RefSeq" id="WP_136641069.1">
    <property type="nucleotide sequence ID" value="NZ_QYRT01000006.1"/>
</dbReference>
<dbReference type="EMBL" id="QYRT01000006">
    <property type="protein sequence ID" value="TIH39340.1"/>
    <property type="molecule type" value="Genomic_DNA"/>
</dbReference>
<evidence type="ECO:0000313" key="4">
    <source>
        <dbReference type="Proteomes" id="UP000306192"/>
    </source>
</evidence>